<dbReference type="GO" id="GO:0016618">
    <property type="term" value="F:hydroxypyruvate reductase [NAD(P)H] activity"/>
    <property type="evidence" value="ECO:0007669"/>
    <property type="project" value="TreeGrafter"/>
</dbReference>
<dbReference type="InterPro" id="IPR006140">
    <property type="entry name" value="D-isomer_DH_NAD-bd"/>
</dbReference>
<protein>
    <submittedName>
        <fullName evidence="7">Hydroxyacid dehydrogenase</fullName>
    </submittedName>
</protein>
<dbReference type="Gene3D" id="3.40.50.720">
    <property type="entry name" value="NAD(P)-binding Rossmann-like Domain"/>
    <property type="match status" value="2"/>
</dbReference>
<dbReference type="PROSITE" id="PS00671">
    <property type="entry name" value="D_2_HYDROXYACID_DH_3"/>
    <property type="match status" value="1"/>
</dbReference>
<dbReference type="PROSITE" id="PS00670">
    <property type="entry name" value="D_2_HYDROXYACID_DH_2"/>
    <property type="match status" value="1"/>
</dbReference>
<feature type="domain" description="D-isomer specific 2-hydroxyacid dehydrogenase catalytic" evidence="5">
    <location>
        <begin position="32"/>
        <end position="310"/>
    </location>
</feature>
<dbReference type="FunFam" id="3.40.50.720:FF:000203">
    <property type="entry name" value="D-3-phosphoglycerate dehydrogenase (SerA)"/>
    <property type="match status" value="1"/>
</dbReference>
<comment type="caution">
    <text evidence="7">The sequence shown here is derived from an EMBL/GenBank/DDBJ whole genome shotgun (WGS) entry which is preliminary data.</text>
</comment>
<dbReference type="GO" id="GO:0051287">
    <property type="term" value="F:NAD binding"/>
    <property type="evidence" value="ECO:0007669"/>
    <property type="project" value="InterPro"/>
</dbReference>
<dbReference type="Pfam" id="PF00389">
    <property type="entry name" value="2-Hacid_dh"/>
    <property type="match status" value="1"/>
</dbReference>
<feature type="domain" description="D-isomer specific 2-hydroxyacid dehydrogenase NAD-binding" evidence="6">
    <location>
        <begin position="108"/>
        <end position="286"/>
    </location>
</feature>
<keyword evidence="3" id="KW-0520">NAD</keyword>
<dbReference type="GO" id="GO:0005829">
    <property type="term" value="C:cytosol"/>
    <property type="evidence" value="ECO:0007669"/>
    <property type="project" value="TreeGrafter"/>
</dbReference>
<dbReference type="PROSITE" id="PS00065">
    <property type="entry name" value="D_2_HYDROXYACID_DH_1"/>
    <property type="match status" value="1"/>
</dbReference>
<evidence type="ECO:0000313" key="7">
    <source>
        <dbReference type="EMBL" id="PWD97577.1"/>
    </source>
</evidence>
<dbReference type="InterPro" id="IPR006139">
    <property type="entry name" value="D-isomer_2_OHA_DH_cat_dom"/>
</dbReference>
<sequence>MKKKILFTHQLPFKPFSVLDEWFDFIRPQSPAFSRDDLIEYLPEADVVVSVFGNRFDSDLINTGSVLKLIANYGAGVDNIDLEEATKNGIVVTNTPDSVTEPTAELAMGLMVDIARRISELDRRLKDDNISSWGVMDNLSTTLYGKTLGIIGMGAIGRSLAKRARAFGMEIIYHNRNRVDSEIEEKLDARYTDIESLLRNSDFVSLNVPLTPDTNDLISISELKMMKSSAFLINTARGPVLNQEALIEALKNKEIAGAALDVFENEPEVPEQLKKMPNVVVSPHVGSGTYETREIMSKQVADIIKDFFDGMGGVPAVNSEVWGSSSLRVKNEING</sequence>
<evidence type="ECO:0000256" key="2">
    <source>
        <dbReference type="ARBA" id="ARBA00023002"/>
    </source>
</evidence>
<evidence type="ECO:0000259" key="6">
    <source>
        <dbReference type="Pfam" id="PF02826"/>
    </source>
</evidence>
<evidence type="ECO:0000256" key="4">
    <source>
        <dbReference type="RuleBase" id="RU003719"/>
    </source>
</evidence>
<evidence type="ECO:0000259" key="5">
    <source>
        <dbReference type="Pfam" id="PF00389"/>
    </source>
</evidence>
<keyword evidence="2 4" id="KW-0560">Oxidoreductase</keyword>
<dbReference type="InterPro" id="IPR050223">
    <property type="entry name" value="D-isomer_2-hydroxyacid_DH"/>
</dbReference>
<dbReference type="SUPFAM" id="SSF52283">
    <property type="entry name" value="Formate/glycerate dehydrogenase catalytic domain-like"/>
    <property type="match status" value="1"/>
</dbReference>
<reference evidence="7 8" key="1">
    <citation type="submission" date="2018-05" db="EMBL/GenBank/DDBJ databases">
        <title>Marinilabilia rubrum sp. nov., isolated from saltern sediment.</title>
        <authorList>
            <person name="Zhang R."/>
        </authorList>
    </citation>
    <scope>NUCLEOTIDE SEQUENCE [LARGE SCALE GENOMIC DNA]</scope>
    <source>
        <strain evidence="7 8">WTE16</strain>
    </source>
</reference>
<dbReference type="Proteomes" id="UP000244956">
    <property type="component" value="Unassembled WGS sequence"/>
</dbReference>
<dbReference type="RefSeq" id="WP_109266260.1">
    <property type="nucleotide sequence ID" value="NZ_QEWP01000032.1"/>
</dbReference>
<dbReference type="InterPro" id="IPR036291">
    <property type="entry name" value="NAD(P)-bd_dom_sf"/>
</dbReference>
<dbReference type="AlphaFoldDB" id="A0A2U2B3G7"/>
<dbReference type="PANTHER" id="PTHR10996">
    <property type="entry name" value="2-HYDROXYACID DEHYDROGENASE-RELATED"/>
    <property type="match status" value="1"/>
</dbReference>
<evidence type="ECO:0000256" key="1">
    <source>
        <dbReference type="ARBA" id="ARBA00005854"/>
    </source>
</evidence>
<proteinExistence type="inferred from homology"/>
<gene>
    <name evidence="7" type="ORF">DDZ16_20035</name>
</gene>
<evidence type="ECO:0000256" key="3">
    <source>
        <dbReference type="ARBA" id="ARBA00023027"/>
    </source>
</evidence>
<comment type="similarity">
    <text evidence="1 4">Belongs to the D-isomer specific 2-hydroxyacid dehydrogenase family.</text>
</comment>
<dbReference type="InterPro" id="IPR029752">
    <property type="entry name" value="D-isomer_DH_CS1"/>
</dbReference>
<dbReference type="OrthoDB" id="9777288at2"/>
<keyword evidence="8" id="KW-1185">Reference proteome</keyword>
<dbReference type="SUPFAM" id="SSF51735">
    <property type="entry name" value="NAD(P)-binding Rossmann-fold domains"/>
    <property type="match status" value="1"/>
</dbReference>
<accession>A0A2U2B3G7</accession>
<organism evidence="7 8">
    <name type="scientific">Marinilabilia rubra</name>
    <dbReference type="NCBI Taxonomy" id="2162893"/>
    <lineage>
        <taxon>Bacteria</taxon>
        <taxon>Pseudomonadati</taxon>
        <taxon>Bacteroidota</taxon>
        <taxon>Bacteroidia</taxon>
        <taxon>Marinilabiliales</taxon>
        <taxon>Marinilabiliaceae</taxon>
        <taxon>Marinilabilia</taxon>
    </lineage>
</organism>
<dbReference type="EMBL" id="QEWP01000032">
    <property type="protein sequence ID" value="PWD97577.1"/>
    <property type="molecule type" value="Genomic_DNA"/>
</dbReference>
<evidence type="ECO:0000313" key="8">
    <source>
        <dbReference type="Proteomes" id="UP000244956"/>
    </source>
</evidence>
<dbReference type="GO" id="GO:0030267">
    <property type="term" value="F:glyoxylate reductase (NADPH) activity"/>
    <property type="evidence" value="ECO:0007669"/>
    <property type="project" value="TreeGrafter"/>
</dbReference>
<dbReference type="Pfam" id="PF02826">
    <property type="entry name" value="2-Hacid_dh_C"/>
    <property type="match status" value="1"/>
</dbReference>
<dbReference type="PANTHER" id="PTHR10996:SF178">
    <property type="entry name" value="2-HYDROXYACID DEHYDROGENASE YGL185C-RELATED"/>
    <property type="match status" value="1"/>
</dbReference>
<dbReference type="InterPro" id="IPR029753">
    <property type="entry name" value="D-isomer_DH_CS"/>
</dbReference>
<name>A0A2U2B3G7_9BACT</name>